<comment type="function">
    <text evidence="9 10">Catalyzes the ferrous insertion into protoporphyrin IX.</text>
</comment>
<keyword evidence="6 9" id="KW-0456">Lyase</keyword>
<dbReference type="Pfam" id="PF00762">
    <property type="entry name" value="Ferrochelatase"/>
    <property type="match status" value="1"/>
</dbReference>
<dbReference type="GO" id="GO:0006783">
    <property type="term" value="P:heme biosynthetic process"/>
    <property type="evidence" value="ECO:0007669"/>
    <property type="project" value="UniProtKB-UniRule"/>
</dbReference>
<dbReference type="EC" id="4.98.1.1" evidence="9 10"/>
<dbReference type="PANTHER" id="PTHR11108:SF1">
    <property type="entry name" value="FERROCHELATASE, MITOCHONDRIAL"/>
    <property type="match status" value="1"/>
</dbReference>
<evidence type="ECO:0000256" key="10">
    <source>
        <dbReference type="RuleBase" id="RU000607"/>
    </source>
</evidence>
<feature type="binding site" evidence="9">
    <location>
        <position position="221"/>
    </location>
    <ligand>
        <name>Fe(2+)</name>
        <dbReference type="ChEBI" id="CHEBI:29033"/>
    </ligand>
</feature>
<dbReference type="InterPro" id="IPR019772">
    <property type="entry name" value="Ferrochelatase_AS"/>
</dbReference>
<dbReference type="HAMAP" id="MF_00323">
    <property type="entry name" value="Ferrochelatase"/>
    <property type="match status" value="1"/>
</dbReference>
<keyword evidence="2 9" id="KW-0963">Cytoplasm</keyword>
<dbReference type="GO" id="GO:0004325">
    <property type="term" value="F:ferrochelatase activity"/>
    <property type="evidence" value="ECO:0007669"/>
    <property type="project" value="UniProtKB-UniRule"/>
</dbReference>
<dbReference type="FunFam" id="3.40.50.1400:FF:000002">
    <property type="entry name" value="Ferrochelatase"/>
    <property type="match status" value="1"/>
</dbReference>
<comment type="caution">
    <text evidence="11">The sequence shown here is derived from an EMBL/GenBank/DDBJ whole genome shotgun (WGS) entry which is preliminary data.</text>
</comment>
<dbReference type="InterPro" id="IPR001015">
    <property type="entry name" value="Ferrochelatase"/>
</dbReference>
<dbReference type="PANTHER" id="PTHR11108">
    <property type="entry name" value="FERROCHELATASE"/>
    <property type="match status" value="1"/>
</dbReference>
<dbReference type="InterPro" id="IPR033644">
    <property type="entry name" value="Ferrochelatase_C"/>
</dbReference>
<dbReference type="CDD" id="cd03411">
    <property type="entry name" value="Ferrochelatase_N"/>
    <property type="match status" value="1"/>
</dbReference>
<evidence type="ECO:0000256" key="1">
    <source>
        <dbReference type="ARBA" id="ARBA00007718"/>
    </source>
</evidence>
<evidence type="ECO:0000256" key="9">
    <source>
        <dbReference type="HAMAP-Rule" id="MF_00323"/>
    </source>
</evidence>
<accession>A0A3M6QT03</accession>
<evidence type="ECO:0000256" key="4">
    <source>
        <dbReference type="ARBA" id="ARBA00023004"/>
    </source>
</evidence>
<dbReference type="InterPro" id="IPR033659">
    <property type="entry name" value="Ferrochelatase_N"/>
</dbReference>
<feature type="binding site" evidence="9">
    <location>
        <position position="302"/>
    </location>
    <ligand>
        <name>Fe(2+)</name>
        <dbReference type="ChEBI" id="CHEBI:29033"/>
    </ligand>
</feature>
<evidence type="ECO:0000256" key="7">
    <source>
        <dbReference type="ARBA" id="ARBA00023244"/>
    </source>
</evidence>
<evidence type="ECO:0000256" key="3">
    <source>
        <dbReference type="ARBA" id="ARBA00022723"/>
    </source>
</evidence>
<dbReference type="GO" id="GO:0046872">
    <property type="term" value="F:metal ion binding"/>
    <property type="evidence" value="ECO:0007669"/>
    <property type="project" value="UniProtKB-KW"/>
</dbReference>
<gene>
    <name evidence="9" type="primary">hemH</name>
    <name evidence="11" type="ORF">EBQ24_11530</name>
</gene>
<comment type="pathway">
    <text evidence="9 10">Porphyrin-containing compound metabolism; protoheme biosynthesis; protoheme from protoporphyrin-IX: step 1/1.</text>
</comment>
<evidence type="ECO:0000256" key="8">
    <source>
        <dbReference type="ARBA" id="ARBA00024536"/>
    </source>
</evidence>
<evidence type="ECO:0000256" key="6">
    <source>
        <dbReference type="ARBA" id="ARBA00023239"/>
    </source>
</evidence>
<comment type="subcellular location">
    <subcellularLocation>
        <location evidence="9 10">Cytoplasm</location>
    </subcellularLocation>
</comment>
<protein>
    <recommendedName>
        <fullName evidence="9 10">Ferrochelatase</fullName>
        <ecNumber evidence="9 10">4.98.1.1</ecNumber>
    </recommendedName>
    <alternativeName>
        <fullName evidence="9">Heme synthase</fullName>
    </alternativeName>
    <alternativeName>
        <fullName evidence="9">Protoheme ferro-lyase</fullName>
    </alternativeName>
</protein>
<organism evidence="11 12">
    <name type="scientific">Allofranklinella schreckenbergeri</name>
    <dbReference type="NCBI Taxonomy" id="1076744"/>
    <lineage>
        <taxon>Bacteria</taxon>
        <taxon>Pseudomonadati</taxon>
        <taxon>Pseudomonadota</taxon>
        <taxon>Betaproteobacteria</taxon>
        <taxon>Burkholderiales</taxon>
        <taxon>Comamonadaceae</taxon>
        <taxon>Allofranklinella</taxon>
    </lineage>
</organism>
<dbReference type="GO" id="GO:0005737">
    <property type="term" value="C:cytoplasm"/>
    <property type="evidence" value="ECO:0007669"/>
    <property type="project" value="UniProtKB-SubCell"/>
</dbReference>
<dbReference type="Gene3D" id="3.40.50.1400">
    <property type="match status" value="2"/>
</dbReference>
<evidence type="ECO:0000313" key="11">
    <source>
        <dbReference type="EMBL" id="RMX06157.1"/>
    </source>
</evidence>
<dbReference type="CDD" id="cd00419">
    <property type="entry name" value="Ferrochelatase_C"/>
    <property type="match status" value="1"/>
</dbReference>
<evidence type="ECO:0000256" key="2">
    <source>
        <dbReference type="ARBA" id="ARBA00022490"/>
    </source>
</evidence>
<dbReference type="SUPFAM" id="SSF53800">
    <property type="entry name" value="Chelatase"/>
    <property type="match status" value="1"/>
</dbReference>
<reference evidence="11 12" key="1">
    <citation type="submission" date="2018-10" db="EMBL/GenBank/DDBJ databases">
        <title>Comamonadaceae CDC group NO-1 genome sequencing and assembly.</title>
        <authorList>
            <person name="Bernier A.-M."/>
            <person name="Bernard K."/>
        </authorList>
    </citation>
    <scope>NUCLEOTIDE SEQUENCE [LARGE SCALE GENOMIC DNA]</scope>
    <source>
        <strain evidence="11 12">NML180581</strain>
    </source>
</reference>
<proteinExistence type="inferred from homology"/>
<dbReference type="NCBIfam" id="TIGR00109">
    <property type="entry name" value="hemH"/>
    <property type="match status" value="1"/>
</dbReference>
<sequence>MPLGLNNNMAQIMLSSHRPTPPSPDERIGVLLCNLGTPDAPTPAAVKRYLAQFLSDRRIVQLPPLLWQPILRMLVLPRRKKDSAEKYQKIWTEEGSPLLVHTRKQALMLKGWLGEAGMHSIEVEAGMRYGMPSIAAQLERWHAQHIRHILIVPLYPQYSATTTASVEDAVQAWAQTQPQAPTLKLVPHYADDAGYLSALEHSVRQHWMTHGRAEQLVMSFHGIPQRNVEQGDPYQQQCLQTAQALAQRLGLTAGQYCATFQSRFGRLPWIEPYTQPTLEALARQGVKTVDVICPGFASDCIETLEEIDMEVRQAFLDQGGHEFRYIPCLNERPEWISALRDLVMPHLREWRQP</sequence>
<keyword evidence="7 9" id="KW-0627">Porphyrin biosynthesis</keyword>
<dbReference type="EMBL" id="RDQK01000033">
    <property type="protein sequence ID" value="RMX06157.1"/>
    <property type="molecule type" value="Genomic_DNA"/>
</dbReference>
<dbReference type="UniPathway" id="UPA00252">
    <property type="reaction ID" value="UER00325"/>
</dbReference>
<comment type="similarity">
    <text evidence="1 9 10">Belongs to the ferrochelatase family.</text>
</comment>
<keyword evidence="3 9" id="KW-0479">Metal-binding</keyword>
<dbReference type="PROSITE" id="PS00534">
    <property type="entry name" value="FERROCHELATASE"/>
    <property type="match status" value="1"/>
</dbReference>
<comment type="catalytic activity">
    <reaction evidence="9 10">
        <text>heme b + 2 H(+) = protoporphyrin IX + Fe(2+)</text>
        <dbReference type="Rhea" id="RHEA:22584"/>
        <dbReference type="ChEBI" id="CHEBI:15378"/>
        <dbReference type="ChEBI" id="CHEBI:29033"/>
        <dbReference type="ChEBI" id="CHEBI:57306"/>
        <dbReference type="ChEBI" id="CHEBI:60344"/>
        <dbReference type="EC" id="4.98.1.1"/>
    </reaction>
</comment>
<keyword evidence="5 9" id="KW-0350">Heme biosynthesis</keyword>
<dbReference type="Proteomes" id="UP000281171">
    <property type="component" value="Unassembled WGS sequence"/>
</dbReference>
<comment type="catalytic activity">
    <reaction evidence="8">
        <text>Fe-coproporphyrin III + 2 H(+) = coproporphyrin III + Fe(2+)</text>
        <dbReference type="Rhea" id="RHEA:49572"/>
        <dbReference type="ChEBI" id="CHEBI:15378"/>
        <dbReference type="ChEBI" id="CHEBI:29033"/>
        <dbReference type="ChEBI" id="CHEBI:68438"/>
        <dbReference type="ChEBI" id="CHEBI:131725"/>
        <dbReference type="EC" id="4.99.1.9"/>
    </reaction>
    <physiologicalReaction direction="right-to-left" evidence="8">
        <dbReference type="Rhea" id="RHEA:49574"/>
    </physiologicalReaction>
</comment>
<name>A0A3M6QT03_9BURK</name>
<evidence type="ECO:0000256" key="5">
    <source>
        <dbReference type="ARBA" id="ARBA00023133"/>
    </source>
</evidence>
<evidence type="ECO:0000313" key="12">
    <source>
        <dbReference type="Proteomes" id="UP000281171"/>
    </source>
</evidence>
<keyword evidence="4 9" id="KW-0408">Iron</keyword>
<dbReference type="AlphaFoldDB" id="A0A3M6QT03"/>